<dbReference type="Proteomes" id="UP000761534">
    <property type="component" value="Unassembled WGS sequence"/>
</dbReference>
<feature type="compositionally biased region" description="Polar residues" evidence="16">
    <location>
        <begin position="1261"/>
        <end position="1270"/>
    </location>
</feature>
<dbReference type="InterPro" id="IPR050520">
    <property type="entry name" value="INO80/SWR1_helicase"/>
</dbReference>
<dbReference type="SMART" id="SM00490">
    <property type="entry name" value="HELICc"/>
    <property type="match status" value="1"/>
</dbReference>
<dbReference type="FunFam" id="3.40.50.300:FF:001269">
    <property type="entry name" value="SNF2 family helicase/ATPase"/>
    <property type="match status" value="1"/>
</dbReference>
<dbReference type="VEuPathDB" id="FungiDB:TRICI_004800"/>
<dbReference type="EMBL" id="SWFS01000366">
    <property type="protein sequence ID" value="KAA8908314.1"/>
    <property type="molecule type" value="Genomic_DNA"/>
</dbReference>
<dbReference type="SUPFAM" id="SSF52540">
    <property type="entry name" value="P-loop containing nucleoside triphosphate hydrolases"/>
    <property type="match status" value="2"/>
</dbReference>
<evidence type="ECO:0000256" key="15">
    <source>
        <dbReference type="RuleBase" id="RU368001"/>
    </source>
</evidence>
<feature type="compositionally biased region" description="Basic and acidic residues" evidence="16">
    <location>
        <begin position="1232"/>
        <end position="1254"/>
    </location>
</feature>
<evidence type="ECO:0000256" key="6">
    <source>
        <dbReference type="ARBA" id="ARBA00022801"/>
    </source>
</evidence>
<feature type="region of interest" description="Disordered" evidence="16">
    <location>
        <begin position="1212"/>
        <end position="1277"/>
    </location>
</feature>
<feature type="domain" description="DBINO" evidence="19">
    <location>
        <begin position="224"/>
        <end position="349"/>
    </location>
</feature>
<keyword evidence="6 15" id="KW-0378">Hydrolase</keyword>
<dbReference type="PROSITE" id="PS51192">
    <property type="entry name" value="HELICASE_ATP_BIND_1"/>
    <property type="match status" value="1"/>
</dbReference>
<feature type="compositionally biased region" description="Basic and acidic residues" evidence="16">
    <location>
        <begin position="389"/>
        <end position="409"/>
    </location>
</feature>
<dbReference type="GO" id="GO:0040029">
    <property type="term" value="P:epigenetic regulation of gene expression"/>
    <property type="evidence" value="ECO:0007669"/>
    <property type="project" value="UniProtKB-ARBA"/>
</dbReference>
<evidence type="ECO:0000256" key="12">
    <source>
        <dbReference type="ARBA" id="ARBA00023204"/>
    </source>
</evidence>
<feature type="region of interest" description="Disordered" evidence="16">
    <location>
        <begin position="135"/>
        <end position="207"/>
    </location>
</feature>
<dbReference type="GO" id="GO:0010557">
    <property type="term" value="P:positive regulation of macromolecule biosynthetic process"/>
    <property type="evidence" value="ECO:0007669"/>
    <property type="project" value="UniProtKB-ARBA"/>
</dbReference>
<dbReference type="Pfam" id="PF00271">
    <property type="entry name" value="Helicase_C"/>
    <property type="match status" value="1"/>
</dbReference>
<keyword evidence="5 15" id="KW-0227">DNA damage</keyword>
<evidence type="ECO:0000256" key="14">
    <source>
        <dbReference type="ARBA" id="ARBA00049360"/>
    </source>
</evidence>
<keyword evidence="10" id="KW-0010">Activator</keyword>
<evidence type="ECO:0000259" key="19">
    <source>
        <dbReference type="PROSITE" id="PS51413"/>
    </source>
</evidence>
<dbReference type="FunFam" id="3.40.50.10810:FF:000022">
    <property type="entry name" value="Blast:Putative DNA helicase Ino80"/>
    <property type="match status" value="1"/>
</dbReference>
<dbReference type="InterPro" id="IPR000330">
    <property type="entry name" value="SNF2_N"/>
</dbReference>
<evidence type="ECO:0000256" key="8">
    <source>
        <dbReference type="ARBA" id="ARBA00023015"/>
    </source>
</evidence>
<comment type="function">
    <text evidence="15">ATPase component of the INO80 complex which remodels chromatin by shifting nucleosomes and is involved in DNA repair.</text>
</comment>
<evidence type="ECO:0000256" key="4">
    <source>
        <dbReference type="ARBA" id="ARBA00022741"/>
    </source>
</evidence>
<dbReference type="GO" id="GO:0140658">
    <property type="term" value="F:ATP-dependent chromatin remodeler activity"/>
    <property type="evidence" value="ECO:0007669"/>
    <property type="project" value="InterPro"/>
</dbReference>
<dbReference type="InterPro" id="IPR027417">
    <property type="entry name" value="P-loop_NTPase"/>
</dbReference>
<dbReference type="InterPro" id="IPR020838">
    <property type="entry name" value="DBINO"/>
</dbReference>
<dbReference type="GO" id="GO:0051276">
    <property type="term" value="P:chromosome organization"/>
    <property type="evidence" value="ECO:0007669"/>
    <property type="project" value="UniProtKB-ARBA"/>
</dbReference>
<dbReference type="GO" id="GO:0031011">
    <property type="term" value="C:Ino80 complex"/>
    <property type="evidence" value="ECO:0007669"/>
    <property type="project" value="UniProtKB-UniRule"/>
</dbReference>
<comment type="subcellular location">
    <subcellularLocation>
        <location evidence="1 15">Nucleus</location>
    </subcellularLocation>
</comment>
<evidence type="ECO:0000256" key="13">
    <source>
        <dbReference type="ARBA" id="ARBA00023242"/>
    </source>
</evidence>
<feature type="compositionally biased region" description="Basic and acidic residues" evidence="16">
    <location>
        <begin position="1212"/>
        <end position="1223"/>
    </location>
</feature>
<evidence type="ECO:0000313" key="21">
    <source>
        <dbReference type="Proteomes" id="UP000761534"/>
    </source>
</evidence>
<comment type="caution">
    <text evidence="20">The sequence shown here is derived from an EMBL/GenBank/DDBJ whole genome shotgun (WGS) entry which is preliminary data.</text>
</comment>
<comment type="similarity">
    <text evidence="2 15">Belongs to the SNF2/RAD54 helicase family.</text>
</comment>
<evidence type="ECO:0000256" key="9">
    <source>
        <dbReference type="ARBA" id="ARBA00023125"/>
    </source>
</evidence>
<evidence type="ECO:0000256" key="3">
    <source>
        <dbReference type="ARBA" id="ARBA00019805"/>
    </source>
</evidence>
<dbReference type="Gene3D" id="3.40.50.300">
    <property type="entry name" value="P-loop containing nucleotide triphosphate hydrolases"/>
    <property type="match status" value="1"/>
</dbReference>
<dbReference type="CDD" id="cd18793">
    <property type="entry name" value="SF2_C_SNF"/>
    <property type="match status" value="1"/>
</dbReference>
<keyword evidence="11" id="KW-0804">Transcription</keyword>
<dbReference type="InterPro" id="IPR014001">
    <property type="entry name" value="Helicase_ATP-bd"/>
</dbReference>
<keyword evidence="13" id="KW-0539">Nucleus</keyword>
<dbReference type="GO" id="GO:0042393">
    <property type="term" value="F:histone binding"/>
    <property type="evidence" value="ECO:0007669"/>
    <property type="project" value="TreeGrafter"/>
</dbReference>
<dbReference type="Pfam" id="PF13892">
    <property type="entry name" value="DBINO"/>
    <property type="match status" value="1"/>
</dbReference>
<organism evidence="20 21">
    <name type="scientific">Trichomonascus ciferrii</name>
    <dbReference type="NCBI Taxonomy" id="44093"/>
    <lineage>
        <taxon>Eukaryota</taxon>
        <taxon>Fungi</taxon>
        <taxon>Dikarya</taxon>
        <taxon>Ascomycota</taxon>
        <taxon>Saccharomycotina</taxon>
        <taxon>Dipodascomycetes</taxon>
        <taxon>Dipodascales</taxon>
        <taxon>Trichomonascaceae</taxon>
        <taxon>Trichomonascus</taxon>
        <taxon>Trichomonascus ciferrii complex</taxon>
    </lineage>
</organism>
<reference evidence="20" key="1">
    <citation type="journal article" date="2019" name="G3 (Bethesda)">
        <title>Genome Assemblies of Two Rare Opportunistic Yeast Pathogens: Diutina rugosa (syn. Candida rugosa) and Trichomonascus ciferrii (syn. Candida ciferrii).</title>
        <authorList>
            <person name="Mixao V."/>
            <person name="Saus E."/>
            <person name="Hansen A.P."/>
            <person name="Lass-Florl C."/>
            <person name="Gabaldon T."/>
        </authorList>
    </citation>
    <scope>NUCLEOTIDE SEQUENCE</scope>
    <source>
        <strain evidence="20">CBS 4856</strain>
    </source>
</reference>
<dbReference type="PROSITE" id="PS51413">
    <property type="entry name" value="DBINO"/>
    <property type="match status" value="1"/>
</dbReference>
<dbReference type="Gene3D" id="3.40.50.10810">
    <property type="entry name" value="Tandem AAA-ATPase domain"/>
    <property type="match status" value="1"/>
</dbReference>
<dbReference type="AlphaFoldDB" id="A0A642UZF4"/>
<dbReference type="InterPro" id="IPR038718">
    <property type="entry name" value="SNF2-like_sf"/>
</dbReference>
<dbReference type="EC" id="3.6.4.-" evidence="15"/>
<dbReference type="GO" id="GO:0005524">
    <property type="term" value="F:ATP binding"/>
    <property type="evidence" value="ECO:0007669"/>
    <property type="project" value="UniProtKB-UniRule"/>
</dbReference>
<dbReference type="GO" id="GO:0003677">
    <property type="term" value="F:DNA binding"/>
    <property type="evidence" value="ECO:0007669"/>
    <property type="project" value="UniProtKB-UniRule"/>
</dbReference>
<dbReference type="PANTHER" id="PTHR45685">
    <property type="entry name" value="HELICASE SRCAP-RELATED"/>
    <property type="match status" value="1"/>
</dbReference>
<dbReference type="PANTHER" id="PTHR45685:SF2">
    <property type="entry name" value="CHROMATIN-REMODELING ATPASE INO80"/>
    <property type="match status" value="1"/>
</dbReference>
<dbReference type="GO" id="GO:0006281">
    <property type="term" value="P:DNA repair"/>
    <property type="evidence" value="ECO:0007669"/>
    <property type="project" value="UniProtKB-UniRule"/>
</dbReference>
<evidence type="ECO:0000256" key="7">
    <source>
        <dbReference type="ARBA" id="ARBA00022840"/>
    </source>
</evidence>
<evidence type="ECO:0000259" key="18">
    <source>
        <dbReference type="PROSITE" id="PS51194"/>
    </source>
</evidence>
<evidence type="ECO:0000256" key="11">
    <source>
        <dbReference type="ARBA" id="ARBA00023163"/>
    </source>
</evidence>
<evidence type="ECO:0000313" key="20">
    <source>
        <dbReference type="EMBL" id="KAA8908314.1"/>
    </source>
</evidence>
<protein>
    <recommendedName>
        <fullName evidence="3 15">Chromatin-remodeling ATPase INO80</fullName>
        <ecNumber evidence="15">3.6.4.-</ecNumber>
    </recommendedName>
</protein>
<evidence type="ECO:0000256" key="5">
    <source>
        <dbReference type="ARBA" id="ARBA00022763"/>
    </source>
</evidence>
<evidence type="ECO:0000259" key="17">
    <source>
        <dbReference type="PROSITE" id="PS51192"/>
    </source>
</evidence>
<dbReference type="Pfam" id="PF00176">
    <property type="entry name" value="SNF2-rel_dom"/>
    <property type="match status" value="1"/>
</dbReference>
<evidence type="ECO:0000256" key="16">
    <source>
        <dbReference type="SAM" id="MobiDB-lite"/>
    </source>
</evidence>
<dbReference type="PROSITE" id="PS51194">
    <property type="entry name" value="HELICASE_CTER"/>
    <property type="match status" value="1"/>
</dbReference>
<keyword evidence="9 15" id="KW-0238">DNA-binding</keyword>
<dbReference type="SMART" id="SM00487">
    <property type="entry name" value="DEXDc"/>
    <property type="match status" value="1"/>
</dbReference>
<keyword evidence="12 15" id="KW-0234">DNA repair</keyword>
<keyword evidence="8" id="KW-0805">Transcription regulation</keyword>
<comment type="subunit">
    <text evidence="15">Component of the INO80 chromatin-remodeling complex.</text>
</comment>
<keyword evidence="7 15" id="KW-0067">ATP-binding</keyword>
<dbReference type="GO" id="GO:0006366">
    <property type="term" value="P:transcription by RNA polymerase II"/>
    <property type="evidence" value="ECO:0007669"/>
    <property type="project" value="UniProtKB-ARBA"/>
</dbReference>
<comment type="domain">
    <text evidence="15">The DBINO region is involved in binding to DNA.</text>
</comment>
<feature type="compositionally biased region" description="Basic and acidic residues" evidence="16">
    <location>
        <begin position="141"/>
        <end position="161"/>
    </location>
</feature>
<keyword evidence="21" id="KW-1185">Reference proteome</keyword>
<gene>
    <name evidence="20" type="ORF">TRICI_004800</name>
</gene>
<feature type="compositionally biased region" description="Basic residues" evidence="16">
    <location>
        <begin position="162"/>
        <end position="175"/>
    </location>
</feature>
<feature type="domain" description="Helicase ATP-binding" evidence="17">
    <location>
        <begin position="454"/>
        <end position="626"/>
    </location>
</feature>
<dbReference type="CDD" id="cd18002">
    <property type="entry name" value="DEXQc_INO80"/>
    <property type="match status" value="1"/>
</dbReference>
<keyword evidence="4" id="KW-0547">Nucleotide-binding</keyword>
<evidence type="ECO:0000256" key="1">
    <source>
        <dbReference type="ARBA" id="ARBA00004123"/>
    </source>
</evidence>
<feature type="region of interest" description="Disordered" evidence="16">
    <location>
        <begin position="385"/>
        <end position="409"/>
    </location>
</feature>
<proteinExistence type="inferred from homology"/>
<dbReference type="GO" id="GO:0016887">
    <property type="term" value="F:ATP hydrolysis activity"/>
    <property type="evidence" value="ECO:0007669"/>
    <property type="project" value="TreeGrafter"/>
</dbReference>
<name>A0A642UZF4_9ASCO</name>
<feature type="compositionally biased region" description="Polar residues" evidence="16">
    <location>
        <begin position="1"/>
        <end position="15"/>
    </location>
</feature>
<evidence type="ECO:0000256" key="10">
    <source>
        <dbReference type="ARBA" id="ARBA00023159"/>
    </source>
</evidence>
<dbReference type="OrthoDB" id="372624at2759"/>
<feature type="compositionally biased region" description="Basic and acidic residues" evidence="16">
    <location>
        <begin position="194"/>
        <end position="207"/>
    </location>
</feature>
<feature type="domain" description="Helicase C-terminal" evidence="18">
    <location>
        <begin position="1030"/>
        <end position="1190"/>
    </location>
</feature>
<feature type="region of interest" description="Disordered" evidence="16">
    <location>
        <begin position="295"/>
        <end position="324"/>
    </location>
</feature>
<feature type="region of interest" description="Disordered" evidence="16">
    <location>
        <begin position="1"/>
        <end position="31"/>
    </location>
</feature>
<dbReference type="InterPro" id="IPR001650">
    <property type="entry name" value="Helicase_C-like"/>
</dbReference>
<accession>A0A642UZF4</accession>
<sequence length="1277" mass="147576">MSISSLLSSEANNQEEAWPKSSADEDMRFNLHGGLDDPTVAGVYKYAAAPEFENEKARYLRDLHGRIDNVVANEQGYNESYREDKAKQTQDRAFLVVDGLRKQAHKDLHDTAMARVTKQEEADLKEKRRLLKRMERQRKRAEKEGASGEVKKEATTDEKEKKPKRRSERATKRKVHSLEEEGLGEEGTPKSKQQKIEKQAKAKPPSQKEIKAIARLYNTTYDGIWKDMARRDASKVHKTLQTMSNMRQSNARKTAVLAAKEARRWQFRTNKNFKDLQAKARRGMREMLAFWKRNEREEREQRKKAEKEALDQAKKEEELRESRRQARKLNFLITQTELYTHFIGKKISNEEENKDEDGKASKELDFDNADDAELNEAAKRNAQLAVRNAQEKARSFTNNKEPEPTSNELKDVDIDSGEMNFQNPTSLGDIQIPQPKMLSCQLKEYQIKGLNWLANLYEQGINGILADEMGLGKTVQSISVMAYLAETHNIWGPFLVIAPASTLHNWQQEISKFIPDFKALPYWGNSKDRKVLRKFWDRKQLTYTKDSPFHVLITSYQLVVADAQYFQRIRWQYMILDEAQAIKSSNSARWKSLLDFQCRNRLLLTGTPIQNSMHELWALLHFIMPSLFDSHEEFSDWFSKDIESHATTNSQLNEQQLKRLHMILKPFMLRRVKKNVQQELGDKVEVDVYCDLTNRQRVLYKMLRSQINMMELIERATSGSDESNQSLMNLVMQFRKVCNHPDLFERADVRSAFNFATFADTAQLNRDGPVLELAYSARNLIEYSVPKLFYRDGGFLEVPSWGNDAATTGHLLQNTLNIWNPDNIRQRQSNQDAFNWVSFSGTTPGQVYRASTKGVYERAVEFYKIYGADRTPESRIFAQVYDEDDDEDSFTPGRNLFLISESSPHIRFSLEDRILGDLLTIGDRYRVDKYLHVTERAFDSPVLCPPISMSCSDRTMTVGQEDILFSRNVRASLSQMTLDQEWDLLQKGVKAADFPASNLFPSVDNERAGFTTIRMPSMAKFVTQSGKLAKLDQLLTELKANDHRVLIYFQMTKMMDLMEEYLTYRQYKYCRLDGSSKLSDRRDIVNDWQTKPELFVFLLSTRAGGLGINLTAADTVIFYDSDWNPTIDSQAMDRAHRLGQTKQVTVYRLLVKGTIEERMRDRAKQKMHVQQVVMEGGGGENVDFQQKPGREVAFWLLDDDDAVDEVLRQKKEEKEKQQNDKGKNKNKKKAEKKKELSLEEMYHEGEGNFDESNRPSELATPVSTSGTATPVNKKPKK</sequence>
<dbReference type="InterPro" id="IPR031047">
    <property type="entry name" value="DEXQc_INO80"/>
</dbReference>
<evidence type="ECO:0000256" key="2">
    <source>
        <dbReference type="ARBA" id="ARBA00007025"/>
    </source>
</evidence>
<dbReference type="InterPro" id="IPR049730">
    <property type="entry name" value="SNF2/RAD54-like_C"/>
</dbReference>
<comment type="catalytic activity">
    <reaction evidence="14 15">
        <text>ATP + H2O = ADP + phosphate + H(+)</text>
        <dbReference type="Rhea" id="RHEA:13065"/>
        <dbReference type="ChEBI" id="CHEBI:15377"/>
        <dbReference type="ChEBI" id="CHEBI:15378"/>
        <dbReference type="ChEBI" id="CHEBI:30616"/>
        <dbReference type="ChEBI" id="CHEBI:43474"/>
        <dbReference type="ChEBI" id="CHEBI:456216"/>
    </reaction>
</comment>